<reference evidence="1 2" key="1">
    <citation type="submission" date="2024-05" db="EMBL/GenBank/DDBJ databases">
        <authorList>
            <person name="Duchaud E."/>
        </authorList>
    </citation>
    <scope>NUCLEOTIDE SEQUENCE [LARGE SCALE GENOMIC DNA]</scope>
    <source>
        <strain evidence="1">Ena-SAMPLE-TAB-13-05-2024-13:56:06:370-140308</strain>
    </source>
</reference>
<dbReference type="EMBL" id="CAXJIO010000017">
    <property type="protein sequence ID" value="CAL2104473.1"/>
    <property type="molecule type" value="Genomic_DNA"/>
</dbReference>
<evidence type="ECO:0000313" key="1">
    <source>
        <dbReference type="EMBL" id="CAL2104473.1"/>
    </source>
</evidence>
<name>A0ABP1F7F6_9FLAO</name>
<protein>
    <submittedName>
        <fullName evidence="1">Uncharacterized protein</fullName>
    </submittedName>
</protein>
<sequence>MKQVYNLHQTNDAILEILRFNEKRLTAQFVTSMNQPNALKVLNNTSILRKEVEVGAGAIPLVDSNTRKVIGVSDFNENRLANDEVLIVEKIRVGYDVNAASGKETELTYQKTMPASFRNSILRLRQAGIVIGEFPMSDIQNKYTGNSMKDDYLELKHPLVLVGGAEFDFEIVFPSGATQATDKEYFELAFDGHKIIRSSK</sequence>
<dbReference type="Proteomes" id="UP001497527">
    <property type="component" value="Unassembled WGS sequence"/>
</dbReference>
<dbReference type="RefSeq" id="WP_348718942.1">
    <property type="nucleotide sequence ID" value="NZ_CAXJIO010000017.1"/>
</dbReference>
<proteinExistence type="predicted"/>
<comment type="caution">
    <text evidence="1">The sequence shown here is derived from an EMBL/GenBank/DDBJ whole genome shotgun (WGS) entry which is preliminary data.</text>
</comment>
<gene>
    <name evidence="1" type="ORF">T190423A01A_80010</name>
</gene>
<accession>A0ABP1F7F6</accession>
<evidence type="ECO:0000313" key="2">
    <source>
        <dbReference type="Proteomes" id="UP001497527"/>
    </source>
</evidence>
<organism evidence="1 2">
    <name type="scientific">Tenacibaculum polynesiense</name>
    <dbReference type="NCBI Taxonomy" id="3137857"/>
    <lineage>
        <taxon>Bacteria</taxon>
        <taxon>Pseudomonadati</taxon>
        <taxon>Bacteroidota</taxon>
        <taxon>Flavobacteriia</taxon>
        <taxon>Flavobacteriales</taxon>
        <taxon>Flavobacteriaceae</taxon>
        <taxon>Tenacibaculum</taxon>
    </lineage>
</organism>
<keyword evidence="2" id="KW-1185">Reference proteome</keyword>